<keyword evidence="1" id="KW-0472">Membrane</keyword>
<feature type="transmembrane region" description="Helical" evidence="1">
    <location>
        <begin position="77"/>
        <end position="94"/>
    </location>
</feature>
<proteinExistence type="predicted"/>
<dbReference type="EMBL" id="MAYG01000023">
    <property type="protein sequence ID" value="OCA70028.1"/>
    <property type="molecule type" value="Genomic_DNA"/>
</dbReference>
<feature type="transmembrane region" description="Helical" evidence="1">
    <location>
        <begin position="197"/>
        <end position="219"/>
    </location>
</feature>
<evidence type="ECO:0000313" key="3">
    <source>
        <dbReference type="Proteomes" id="UP000093432"/>
    </source>
</evidence>
<evidence type="ECO:0000313" key="2">
    <source>
        <dbReference type="EMBL" id="OCA70028.1"/>
    </source>
</evidence>
<dbReference type="Proteomes" id="UP000093432">
    <property type="component" value="Unassembled WGS sequence"/>
</dbReference>
<reference evidence="3" key="1">
    <citation type="submission" date="2016-07" db="EMBL/GenBank/DDBJ databases">
        <authorList>
            <person name="Florea S."/>
            <person name="Webb J.S."/>
            <person name="Jaromczyk J."/>
            <person name="Schardl C.L."/>
        </authorList>
    </citation>
    <scope>NUCLEOTIDE SEQUENCE [LARGE SCALE GENOMIC DNA]</scope>
    <source>
        <strain evidence="3">CC-VM-7</strain>
    </source>
</reference>
<feature type="transmembrane region" description="Helical" evidence="1">
    <location>
        <begin position="165"/>
        <end position="185"/>
    </location>
</feature>
<gene>
    <name evidence="2" type="ORF">BBI00_19385</name>
</gene>
<organism evidence="2 3">
    <name type="scientific">Chryseobacterium arthrosphaerae</name>
    <dbReference type="NCBI Taxonomy" id="651561"/>
    <lineage>
        <taxon>Bacteria</taxon>
        <taxon>Pseudomonadati</taxon>
        <taxon>Bacteroidota</taxon>
        <taxon>Flavobacteriia</taxon>
        <taxon>Flavobacteriales</taxon>
        <taxon>Weeksellaceae</taxon>
        <taxon>Chryseobacterium group</taxon>
        <taxon>Chryseobacterium</taxon>
    </lineage>
</organism>
<evidence type="ECO:0000256" key="1">
    <source>
        <dbReference type="SAM" id="Phobius"/>
    </source>
</evidence>
<protein>
    <submittedName>
        <fullName evidence="2">Uncharacterized protein</fullName>
    </submittedName>
</protein>
<feature type="transmembrane region" description="Helical" evidence="1">
    <location>
        <begin position="50"/>
        <end position="71"/>
    </location>
</feature>
<keyword evidence="1" id="KW-0812">Transmembrane</keyword>
<name>A0A1B8ZEI9_9FLAO</name>
<dbReference type="AlphaFoldDB" id="A0A1B8ZEI9"/>
<accession>A0A1B8ZEI9</accession>
<sequence>MHIEKIFIRQLTINKYIMRTFDEDFNYFRQNCTFEKIFLKETFSPDKKDWLLLIPLFLACLGCVLLCFNYLKWGLILAIPSFLVFFYYIILVKAKQANKELKMNNLPFSKSLYQWKVPEHDGMRIREVGKLYEDTTNDIIVKRISMAKEKIRTDKNEIFMDIQNIISFFGKNFITLFLGFFIGLYSKSDFSAENFEALMSIIKVLFLFGLMIALMWVFFIKKNYTDLIKNKNEQYADYIFVMENVLLLRM</sequence>
<keyword evidence="1" id="KW-1133">Transmembrane helix</keyword>
<comment type="caution">
    <text evidence="2">The sequence shown here is derived from an EMBL/GenBank/DDBJ whole genome shotgun (WGS) entry which is preliminary data.</text>
</comment>